<name>A0ABS3SK93_9CELL</name>
<dbReference type="Pfam" id="PF02080">
    <property type="entry name" value="TrkA_C"/>
    <property type="match status" value="1"/>
</dbReference>
<dbReference type="InterPro" id="IPR006037">
    <property type="entry name" value="RCK_C"/>
</dbReference>
<evidence type="ECO:0000259" key="8">
    <source>
        <dbReference type="PROSITE" id="PS51202"/>
    </source>
</evidence>
<comment type="caution">
    <text evidence="9">The sequence shown here is derived from an EMBL/GenBank/DDBJ whole genome shotgun (WGS) entry which is preliminary data.</text>
</comment>
<sequence>MSDAVLSLLVLAGCVGLFVWNRLSVGVVAILTALALYATGLIDANQAIAGFGDPVVVFIATLFVVSEGLESSGVTAWAGQELITRAGTARTKLLIALMALSAVLAALVTPNGATAALLPVVVLAARRSKQSTSQMLMPLAFAASAGALLVLSGSTVNVIVSDALFDSTGDRFGFFEFGLIGLPLVLATIAVSVLVGRRLLPDRSPTSLPADYSEHVDTLVEHYSLDVGFFRLGVRPSSDVVGRRRDEVEVPEGVVLIGVQREDGRPAGVDDALDVGDVVVVTGDSSGIASLVERHGLVVATTPLTRRTREALLGREVGVAELVVRPRSRAIGEVVFAGMARSGVTVLGVRRLGKDRGGDQLVLAEGDSLLVHGPWPAVEAFAADDDVLIVDSPELVRRQTVALGPKAWRALAVLAVTVLLLATGVVPPAIAGLVGAALMVMTGVVGVPQAYRAVSWQIVVLIGGLIPLSVAISSSGAADLVAGWLVDLVGDGGPRVVLATLFLLTLVLGQVVSNTATVLIIAPIAVALADASGVALAPVLMLVAVAGAASFLTPIATPANMMVMGPGGYAFSDYWKLGLATTAAWFAVAVLLIPVIWPT</sequence>
<feature type="transmembrane region" description="Helical" evidence="7">
    <location>
        <begin position="432"/>
        <end position="451"/>
    </location>
</feature>
<evidence type="ECO:0000256" key="2">
    <source>
        <dbReference type="ARBA" id="ARBA00022448"/>
    </source>
</evidence>
<feature type="transmembrane region" description="Helical" evidence="7">
    <location>
        <begin position="497"/>
        <end position="522"/>
    </location>
</feature>
<dbReference type="Gene3D" id="3.30.70.1450">
    <property type="entry name" value="Regulator of K+ conductance, C-terminal domain"/>
    <property type="match status" value="2"/>
</dbReference>
<dbReference type="SUPFAM" id="SSF116726">
    <property type="entry name" value="TrkA C-terminal domain-like"/>
    <property type="match status" value="2"/>
</dbReference>
<feature type="transmembrane region" description="Helical" evidence="7">
    <location>
        <begin position="458"/>
        <end position="485"/>
    </location>
</feature>
<dbReference type="InterPro" id="IPR051679">
    <property type="entry name" value="DASS-Related_Transporters"/>
</dbReference>
<feature type="transmembrane region" description="Helical" evidence="7">
    <location>
        <begin position="93"/>
        <end position="124"/>
    </location>
</feature>
<dbReference type="Pfam" id="PF03600">
    <property type="entry name" value="CitMHS"/>
    <property type="match status" value="1"/>
</dbReference>
<evidence type="ECO:0000256" key="7">
    <source>
        <dbReference type="SAM" id="Phobius"/>
    </source>
</evidence>
<feature type="transmembrane region" description="Helical" evidence="7">
    <location>
        <begin position="534"/>
        <end position="557"/>
    </location>
</feature>
<dbReference type="PANTHER" id="PTHR43652:SF2">
    <property type="entry name" value="BASIC AMINO ACID ANTIPORTER YFCC-RELATED"/>
    <property type="match status" value="1"/>
</dbReference>
<dbReference type="EMBL" id="JAGFBM010000009">
    <property type="protein sequence ID" value="MBO3086087.1"/>
    <property type="molecule type" value="Genomic_DNA"/>
</dbReference>
<protein>
    <submittedName>
        <fullName evidence="9">Anion permease</fullName>
    </submittedName>
</protein>
<feature type="domain" description="RCK C-terminal" evidence="8">
    <location>
        <begin position="217"/>
        <end position="297"/>
    </location>
</feature>
<dbReference type="PROSITE" id="PS51202">
    <property type="entry name" value="RCK_C"/>
    <property type="match status" value="2"/>
</dbReference>
<feature type="transmembrane region" description="Helical" evidence="7">
    <location>
        <begin position="407"/>
        <end position="426"/>
    </location>
</feature>
<feature type="transmembrane region" description="Helical" evidence="7">
    <location>
        <begin position="577"/>
        <end position="597"/>
    </location>
</feature>
<keyword evidence="4" id="KW-0677">Repeat</keyword>
<evidence type="ECO:0000256" key="5">
    <source>
        <dbReference type="ARBA" id="ARBA00022989"/>
    </source>
</evidence>
<evidence type="ECO:0000313" key="9">
    <source>
        <dbReference type="EMBL" id="MBO3086087.1"/>
    </source>
</evidence>
<gene>
    <name evidence="9" type="ORF">J4035_15700</name>
</gene>
<evidence type="ECO:0000256" key="4">
    <source>
        <dbReference type="ARBA" id="ARBA00022737"/>
    </source>
</evidence>
<feature type="transmembrane region" description="Helical" evidence="7">
    <location>
        <begin position="26"/>
        <end position="44"/>
    </location>
</feature>
<dbReference type="InterPro" id="IPR036721">
    <property type="entry name" value="RCK_C_sf"/>
</dbReference>
<evidence type="ECO:0000256" key="3">
    <source>
        <dbReference type="ARBA" id="ARBA00022692"/>
    </source>
</evidence>
<evidence type="ECO:0000256" key="6">
    <source>
        <dbReference type="ARBA" id="ARBA00023136"/>
    </source>
</evidence>
<dbReference type="PANTHER" id="PTHR43652">
    <property type="entry name" value="BASIC AMINO ACID ANTIPORTER YFCC-RELATED"/>
    <property type="match status" value="1"/>
</dbReference>
<feature type="transmembrane region" description="Helical" evidence="7">
    <location>
        <begin position="136"/>
        <end position="160"/>
    </location>
</feature>
<dbReference type="Proteomes" id="UP000678317">
    <property type="component" value="Unassembled WGS sequence"/>
</dbReference>
<dbReference type="InterPro" id="IPR004680">
    <property type="entry name" value="Cit_transptr-like_dom"/>
</dbReference>
<proteinExistence type="predicted"/>
<keyword evidence="10" id="KW-1185">Reference proteome</keyword>
<keyword evidence="2" id="KW-0813">Transport</keyword>
<feature type="domain" description="RCK C-terminal" evidence="8">
    <location>
        <begin position="307"/>
        <end position="387"/>
    </location>
</feature>
<reference evidence="9 10" key="1">
    <citation type="submission" date="2021-03" db="EMBL/GenBank/DDBJ databases">
        <title>novel species in genus Cellulomonas.</title>
        <authorList>
            <person name="Zhang G."/>
        </authorList>
    </citation>
    <scope>NUCLEOTIDE SEQUENCE [LARGE SCALE GENOMIC DNA]</scope>
    <source>
        <strain evidence="10">zg-ZUI188</strain>
    </source>
</reference>
<keyword evidence="3 7" id="KW-0812">Transmembrane</keyword>
<evidence type="ECO:0000256" key="1">
    <source>
        <dbReference type="ARBA" id="ARBA00004141"/>
    </source>
</evidence>
<comment type="subcellular location">
    <subcellularLocation>
        <location evidence="1">Membrane</location>
        <topology evidence="1">Multi-pass membrane protein</topology>
    </subcellularLocation>
</comment>
<dbReference type="RefSeq" id="WP_208290229.1">
    <property type="nucleotide sequence ID" value="NZ_CP074404.1"/>
</dbReference>
<accession>A0ABS3SK93</accession>
<keyword evidence="5 7" id="KW-1133">Transmembrane helix</keyword>
<organism evidence="9 10">
    <name type="scientific">Cellulomonas fengjieae</name>
    <dbReference type="NCBI Taxonomy" id="2819978"/>
    <lineage>
        <taxon>Bacteria</taxon>
        <taxon>Bacillati</taxon>
        <taxon>Actinomycetota</taxon>
        <taxon>Actinomycetes</taxon>
        <taxon>Micrococcales</taxon>
        <taxon>Cellulomonadaceae</taxon>
        <taxon>Cellulomonas</taxon>
    </lineage>
</organism>
<evidence type="ECO:0000313" key="10">
    <source>
        <dbReference type="Proteomes" id="UP000678317"/>
    </source>
</evidence>
<keyword evidence="6 7" id="KW-0472">Membrane</keyword>
<feature type="transmembrane region" description="Helical" evidence="7">
    <location>
        <begin position="172"/>
        <end position="195"/>
    </location>
</feature>